<sequence length="422" mass="50911">MIKRHLKIYPSIYFTKHVYSAPRVNEDSLILKKDYVFNQYENKKVFLNNKLKNGKNENVIKRIYYFKLWNSLCEYNFTLFENIVQQYLNEGYKYDEVIYSILVLSYILNHRKKNENAYLVVEEMKRSYMHPVIVRINERMLNSFLELEMIFCEPTKSLWMNIGRFIWEISIKLNRERKRKLKEKLSLLPPNEVLKLTKEDLKYMLKKEYENTLISMIGTMSLDSENPYEHMLIENNDNNENNKFDEYNEFKKYDEFDEFKKYDEFDEFKKYDEFDEFKKYDEFDEYKECMEKGIKGVEAEVTTFLIPQKGRSVVNSYEEHCAANNLLNGTHCLNNELHNCTSDSQLLFGKSVMSDVITAEDDARDGKTKGQEEQCERFSYISKIDLSNDEQEKMDEDETYYESFEDGEDFDIELLKKYYNFK</sequence>
<dbReference type="VEuPathDB" id="PlasmoDB:PmUG01_05021500"/>
<protein>
    <submittedName>
        <fullName evidence="1">Uncharacterized protein</fullName>
    </submittedName>
</protein>
<accession>A0A1D3JL76</accession>
<dbReference type="EMBL" id="LT594626">
    <property type="protein sequence ID" value="SBT87352.1"/>
    <property type="molecule type" value="Genomic_DNA"/>
</dbReference>
<dbReference type="KEGG" id="pmal:PMUG01_05021500"/>
<evidence type="ECO:0000313" key="1">
    <source>
        <dbReference type="EMBL" id="SBT87352.1"/>
    </source>
</evidence>
<dbReference type="OrthoDB" id="359249at2759"/>
<dbReference type="GeneID" id="39867257"/>
<gene>
    <name evidence="1" type="primary">PmUG01_05021500</name>
    <name evidence="1" type="ORF">PMUG01_05021500</name>
</gene>
<dbReference type="Proteomes" id="UP000219813">
    <property type="component" value="Chromosome 5"/>
</dbReference>
<name>A0A1D3JL76_PLAMA</name>
<reference evidence="1 2" key="1">
    <citation type="submission" date="2016-06" db="EMBL/GenBank/DDBJ databases">
        <authorList>
            <consortium name="Pathogen Informatics"/>
        </authorList>
    </citation>
    <scope>NUCLEOTIDE SEQUENCE [LARGE SCALE GENOMIC DNA]</scope>
</reference>
<organism evidence="1 2">
    <name type="scientific">Plasmodium malariae</name>
    <dbReference type="NCBI Taxonomy" id="5858"/>
    <lineage>
        <taxon>Eukaryota</taxon>
        <taxon>Sar</taxon>
        <taxon>Alveolata</taxon>
        <taxon>Apicomplexa</taxon>
        <taxon>Aconoidasida</taxon>
        <taxon>Haemosporida</taxon>
        <taxon>Plasmodiidae</taxon>
        <taxon>Plasmodium</taxon>
        <taxon>Plasmodium (Plasmodium)</taxon>
    </lineage>
</organism>
<proteinExistence type="predicted"/>
<dbReference type="AlphaFoldDB" id="A0A1D3JL76"/>
<evidence type="ECO:0000313" key="2">
    <source>
        <dbReference type="Proteomes" id="UP000219813"/>
    </source>
</evidence>
<keyword evidence="2" id="KW-1185">Reference proteome</keyword>
<dbReference type="RefSeq" id="XP_028860361.1">
    <property type="nucleotide sequence ID" value="XM_029003413.1"/>
</dbReference>